<dbReference type="CDD" id="cd06558">
    <property type="entry name" value="crotonase-like"/>
    <property type="match status" value="1"/>
</dbReference>
<evidence type="ECO:0000256" key="5">
    <source>
        <dbReference type="ARBA" id="ARBA00023128"/>
    </source>
</evidence>
<gene>
    <name evidence="8" type="ORF">BUALT_Bualt16G0067600</name>
</gene>
<dbReference type="Pfam" id="PF16113">
    <property type="entry name" value="ECH_2"/>
    <property type="match status" value="1"/>
</dbReference>
<dbReference type="InterPro" id="IPR032259">
    <property type="entry name" value="HIBYL-CoA-H"/>
</dbReference>
<dbReference type="EC" id="3.1.2.4" evidence="6"/>
<comment type="catalytic activity">
    <reaction evidence="6">
        <text>3-hydroxy-2-methylpropanoyl-CoA + H2O = 3-hydroxy-2-methylpropanoate + CoA + H(+)</text>
        <dbReference type="Rhea" id="RHEA:20888"/>
        <dbReference type="ChEBI" id="CHEBI:11805"/>
        <dbReference type="ChEBI" id="CHEBI:15377"/>
        <dbReference type="ChEBI" id="CHEBI:15378"/>
        <dbReference type="ChEBI" id="CHEBI:57287"/>
        <dbReference type="ChEBI" id="CHEBI:57340"/>
        <dbReference type="EC" id="3.1.2.4"/>
    </reaction>
</comment>
<sequence>MMRSLLKQLLIQSPFSLSVGSSKPYNFRIPTVRTFAVVMADELVKGNVLPNGVALITLDRPKALNAMNLDMDTKYKNYLDEWESDPRVKCVLVESSSSRAFSAGMDIKGVVAEIQKDKATPLVQKVFTAEYSLICKIFEYKKPYICFMDGITMGFGIGLSGHGRYRLITEKTVLAMPENGIGLFPDVGFAYIAAKTSGEGAVGAYLGLTGNRISTPADALYVGLGTHYVPSESLGALKRDLLAATFSEGPDQDIVRLLERHSINPESEPRLKLLLPRIISTFGSSKSMKEIMEELENLQLSGDTLVAEWAKDALQGLRKGAPFSLCLTEKHFSRVASARGKSDNDLSKLTGVMKAEYRIALRSSLRNDFTEGVRAVLVDKDQFLHVSDVVTSQRWHTVFWLSWNPKWSPSSFEEVSTSEIEALFEPLGPQVGELNV</sequence>
<dbReference type="Proteomes" id="UP000826271">
    <property type="component" value="Unassembled WGS sequence"/>
</dbReference>
<protein>
    <recommendedName>
        <fullName evidence="6">3-hydroxyisobutyryl-CoA hydrolase</fullName>
        <shortName evidence="6">HIB-CoA hydrolase</shortName>
        <shortName evidence="6">HIBYL-CoA-H</shortName>
        <ecNumber evidence="6">3.1.2.4</ecNumber>
    </recommendedName>
    <alternativeName>
        <fullName evidence="6">3-hydroxyisobutyryl-coenzyme A hydrolase</fullName>
    </alternativeName>
</protein>
<reference evidence="8" key="1">
    <citation type="submission" date="2019-10" db="EMBL/GenBank/DDBJ databases">
        <authorList>
            <person name="Zhang R."/>
            <person name="Pan Y."/>
            <person name="Wang J."/>
            <person name="Ma R."/>
            <person name="Yu S."/>
        </authorList>
    </citation>
    <scope>NUCLEOTIDE SEQUENCE</scope>
    <source>
        <strain evidence="8">LA-IB0</strain>
        <tissue evidence="8">Leaf</tissue>
    </source>
</reference>
<name>A0AAV6WHE8_9LAMI</name>
<comment type="function">
    <text evidence="6">Hydrolyzes 3-hydroxyisobutyryl-CoA (HIBYL-CoA), a saline catabolite. Has high activity toward isobutyryl-CoA. Could be an isobutyryl-CoA dehydrogenase that functions in valine catabolism.</text>
</comment>
<keyword evidence="5" id="KW-0496">Mitochondrion</keyword>
<dbReference type="Gene3D" id="3.90.226.10">
    <property type="entry name" value="2-enoyl-CoA Hydratase, Chain A, domain 1"/>
    <property type="match status" value="1"/>
</dbReference>
<evidence type="ECO:0000256" key="4">
    <source>
        <dbReference type="ARBA" id="ARBA00022946"/>
    </source>
</evidence>
<dbReference type="NCBIfam" id="NF004127">
    <property type="entry name" value="PRK05617.1"/>
    <property type="match status" value="1"/>
</dbReference>
<keyword evidence="3 6" id="KW-0378">Hydrolase</keyword>
<dbReference type="EMBL" id="WHWC01000016">
    <property type="protein sequence ID" value="KAG8367396.1"/>
    <property type="molecule type" value="Genomic_DNA"/>
</dbReference>
<accession>A0AAV6WHE8</accession>
<dbReference type="GO" id="GO:0003860">
    <property type="term" value="F:3-hydroxyisobutyryl-CoA hydrolase activity"/>
    <property type="evidence" value="ECO:0007669"/>
    <property type="project" value="UniProtKB-UniRule"/>
</dbReference>
<comment type="pathway">
    <text evidence="6">Amino-acid degradation; L-valine degradation.</text>
</comment>
<evidence type="ECO:0000313" key="8">
    <source>
        <dbReference type="EMBL" id="KAG8367396.1"/>
    </source>
</evidence>
<feature type="domain" description="Enoyl-CoA hydratase/isomerase" evidence="7">
    <location>
        <begin position="54"/>
        <end position="424"/>
    </location>
</feature>
<proteinExistence type="inferred from homology"/>
<dbReference type="FunFam" id="3.90.226.10:FF:000062">
    <property type="entry name" value="3-hydroxyisobutyryl-CoA hydrolase-like protein 3 mitochondrial"/>
    <property type="match status" value="1"/>
</dbReference>
<keyword evidence="9" id="KW-1185">Reference proteome</keyword>
<comment type="caution">
    <text evidence="8">The sequence shown here is derived from an EMBL/GenBank/DDBJ whole genome shotgun (WGS) entry which is preliminary data.</text>
</comment>
<evidence type="ECO:0000256" key="6">
    <source>
        <dbReference type="RuleBase" id="RU369070"/>
    </source>
</evidence>
<dbReference type="InterPro" id="IPR045004">
    <property type="entry name" value="ECH_dom"/>
</dbReference>
<evidence type="ECO:0000313" key="9">
    <source>
        <dbReference type="Proteomes" id="UP000826271"/>
    </source>
</evidence>
<dbReference type="GO" id="GO:0006574">
    <property type="term" value="P:L-valine catabolic process"/>
    <property type="evidence" value="ECO:0007669"/>
    <property type="project" value="UniProtKB-UniRule"/>
</dbReference>
<organism evidence="8 9">
    <name type="scientific">Buddleja alternifolia</name>
    <dbReference type="NCBI Taxonomy" id="168488"/>
    <lineage>
        <taxon>Eukaryota</taxon>
        <taxon>Viridiplantae</taxon>
        <taxon>Streptophyta</taxon>
        <taxon>Embryophyta</taxon>
        <taxon>Tracheophyta</taxon>
        <taxon>Spermatophyta</taxon>
        <taxon>Magnoliopsida</taxon>
        <taxon>eudicotyledons</taxon>
        <taxon>Gunneridae</taxon>
        <taxon>Pentapetalae</taxon>
        <taxon>asterids</taxon>
        <taxon>lamiids</taxon>
        <taxon>Lamiales</taxon>
        <taxon>Scrophulariaceae</taxon>
        <taxon>Buddlejeae</taxon>
        <taxon>Buddleja</taxon>
    </lineage>
</organism>
<dbReference type="GO" id="GO:0005739">
    <property type="term" value="C:mitochondrion"/>
    <property type="evidence" value="ECO:0007669"/>
    <property type="project" value="UniProtKB-SubCell"/>
</dbReference>
<evidence type="ECO:0000256" key="2">
    <source>
        <dbReference type="ARBA" id="ARBA00005254"/>
    </source>
</evidence>
<keyword evidence="4" id="KW-0809">Transit peptide</keyword>
<dbReference type="AlphaFoldDB" id="A0AAV6WHE8"/>
<dbReference type="InterPro" id="IPR029045">
    <property type="entry name" value="ClpP/crotonase-like_dom_sf"/>
</dbReference>
<comment type="subcellular location">
    <subcellularLocation>
        <location evidence="1">Mitochondrion</location>
    </subcellularLocation>
</comment>
<dbReference type="PANTHER" id="PTHR43176:SF5">
    <property type="entry name" value="3-HYDROXYISOBUTYRYL-COA HYDROLASE-LIKE PROTEIN 4, MITOCHONDRIAL"/>
    <property type="match status" value="1"/>
</dbReference>
<comment type="similarity">
    <text evidence="2 6">Belongs to the enoyl-CoA hydratase/isomerase family.</text>
</comment>
<dbReference type="SUPFAM" id="SSF52096">
    <property type="entry name" value="ClpP/crotonase"/>
    <property type="match status" value="1"/>
</dbReference>
<evidence type="ECO:0000256" key="1">
    <source>
        <dbReference type="ARBA" id="ARBA00004173"/>
    </source>
</evidence>
<dbReference type="GO" id="GO:0005829">
    <property type="term" value="C:cytosol"/>
    <property type="evidence" value="ECO:0007669"/>
    <property type="project" value="TreeGrafter"/>
</dbReference>
<evidence type="ECO:0000259" key="7">
    <source>
        <dbReference type="Pfam" id="PF16113"/>
    </source>
</evidence>
<dbReference type="PANTHER" id="PTHR43176">
    <property type="entry name" value="3-HYDROXYISOBUTYRYL-COA HYDROLASE-RELATED"/>
    <property type="match status" value="1"/>
</dbReference>
<evidence type="ECO:0000256" key="3">
    <source>
        <dbReference type="ARBA" id="ARBA00022801"/>
    </source>
</evidence>